<protein>
    <submittedName>
        <fullName evidence="2">Uncharacterized protein</fullName>
    </submittedName>
</protein>
<evidence type="ECO:0000313" key="3">
    <source>
        <dbReference type="Proteomes" id="UP000198211"/>
    </source>
</evidence>
<evidence type="ECO:0000256" key="1">
    <source>
        <dbReference type="SAM" id="MobiDB-lite"/>
    </source>
</evidence>
<dbReference type="AlphaFoldDB" id="A0A225VD35"/>
<name>A0A225VD35_9STRA</name>
<accession>A0A225VD35</accession>
<organism evidence="2 3">
    <name type="scientific">Phytophthora megakarya</name>
    <dbReference type="NCBI Taxonomy" id="4795"/>
    <lineage>
        <taxon>Eukaryota</taxon>
        <taxon>Sar</taxon>
        <taxon>Stramenopiles</taxon>
        <taxon>Oomycota</taxon>
        <taxon>Peronosporomycetes</taxon>
        <taxon>Peronosporales</taxon>
        <taxon>Peronosporaceae</taxon>
        <taxon>Phytophthora</taxon>
    </lineage>
</organism>
<proteinExistence type="predicted"/>
<sequence>VVVMPPPLKLSSPRRSSSCPEPGAATSPNTKKRRRLSEVPETTEEIIVALTGAANRQHGKPRDPHKVPLTATHEIRMLRAEVASMEEKLQKLRSKWMTQLPDERTLTMAYRSVSEKYAASLSDKAHTELQHLLQRQQLLFATLQTAVLHAPLHSSGNEMFEALHFDTQLGLGTQEREKMLAAHNERSLATLPSIVGKFSQMAINKMLAKQSDDKSVMPLSQIEITGCKDCTLISSVFISEIPHSTLETVYAAVLSYFDAIPTSMKRHFGVEARRTRLNNDNSPMVYRRSTFNGSGVSTTVNNIVCSGLTASHGMVHIDAVTEDPLHPVSESASSQYGICGLTITPRKEPVTGKTLAVTLRWVVVYRYNMLPCDPAIKVDLEIIRPILNGDLITASVCTYIQEKQHSP</sequence>
<keyword evidence="3" id="KW-1185">Reference proteome</keyword>
<comment type="caution">
    <text evidence="2">The sequence shown here is derived from an EMBL/GenBank/DDBJ whole genome shotgun (WGS) entry which is preliminary data.</text>
</comment>
<dbReference type="Proteomes" id="UP000198211">
    <property type="component" value="Unassembled WGS sequence"/>
</dbReference>
<dbReference type="OrthoDB" id="159094at2759"/>
<feature type="non-terminal residue" evidence="2">
    <location>
        <position position="1"/>
    </location>
</feature>
<reference evidence="3" key="1">
    <citation type="submission" date="2017-03" db="EMBL/GenBank/DDBJ databases">
        <title>Phytopthora megakarya and P. palmivora, two closely related causual agents of cacao black pod achieved similar genome size and gene model numbers by different mechanisms.</title>
        <authorList>
            <person name="Ali S."/>
            <person name="Shao J."/>
            <person name="Larry D.J."/>
            <person name="Kronmiller B."/>
            <person name="Shen D."/>
            <person name="Strem M.D."/>
            <person name="Melnick R.L."/>
            <person name="Guiltinan M.J."/>
            <person name="Tyler B.M."/>
            <person name="Meinhardt L.W."/>
            <person name="Bailey B.A."/>
        </authorList>
    </citation>
    <scope>NUCLEOTIDE SEQUENCE [LARGE SCALE GENOMIC DNA]</scope>
    <source>
        <strain evidence="3">zdho120</strain>
    </source>
</reference>
<evidence type="ECO:0000313" key="2">
    <source>
        <dbReference type="EMBL" id="OWZ02687.1"/>
    </source>
</evidence>
<feature type="region of interest" description="Disordered" evidence="1">
    <location>
        <begin position="1"/>
        <end position="41"/>
    </location>
</feature>
<gene>
    <name evidence="2" type="ORF">PHMEG_00025710</name>
</gene>
<dbReference type="EMBL" id="NBNE01006003">
    <property type="protein sequence ID" value="OWZ02687.1"/>
    <property type="molecule type" value="Genomic_DNA"/>
</dbReference>
<feature type="compositionally biased region" description="Low complexity" evidence="1">
    <location>
        <begin position="9"/>
        <end position="20"/>
    </location>
</feature>